<dbReference type="AlphaFoldDB" id="A0A8J3Q7I0"/>
<evidence type="ECO:0000256" key="2">
    <source>
        <dbReference type="ARBA" id="ARBA00022448"/>
    </source>
</evidence>
<feature type="transmembrane region" description="Helical" evidence="7">
    <location>
        <begin position="21"/>
        <end position="47"/>
    </location>
</feature>
<evidence type="ECO:0000313" key="10">
    <source>
        <dbReference type="Proteomes" id="UP000612899"/>
    </source>
</evidence>
<comment type="subcellular location">
    <subcellularLocation>
        <location evidence="1">Endomembrane system</location>
        <topology evidence="1">Multi-pass membrane protein</topology>
    </subcellularLocation>
</comment>
<gene>
    <name evidence="9" type="ORF">Rhe02_33170</name>
</gene>
<feature type="domain" description="CASTOR/POLLUX/SYM8 ion channel conserved" evidence="8">
    <location>
        <begin position="266"/>
        <end position="356"/>
    </location>
</feature>
<protein>
    <submittedName>
        <fullName evidence="9">Lipoprotein</fullName>
    </submittedName>
</protein>
<dbReference type="Gene3D" id="3.40.50.720">
    <property type="entry name" value="NAD(P)-binding Rossmann-like Domain"/>
    <property type="match status" value="2"/>
</dbReference>
<keyword evidence="3 7" id="KW-0812">Transmembrane</keyword>
<proteinExistence type="predicted"/>
<comment type="caution">
    <text evidence="9">The sequence shown here is derived from an EMBL/GenBank/DDBJ whole genome shotgun (WGS) entry which is preliminary data.</text>
</comment>
<accession>A0A8J3Q7I0</accession>
<keyword evidence="9" id="KW-0449">Lipoprotein</keyword>
<dbReference type="Proteomes" id="UP000612899">
    <property type="component" value="Unassembled WGS sequence"/>
</dbReference>
<feature type="transmembrane region" description="Helical" evidence="7">
    <location>
        <begin position="80"/>
        <end position="108"/>
    </location>
</feature>
<evidence type="ECO:0000256" key="3">
    <source>
        <dbReference type="ARBA" id="ARBA00022692"/>
    </source>
</evidence>
<keyword evidence="10" id="KW-1185">Reference proteome</keyword>
<evidence type="ECO:0000259" key="8">
    <source>
        <dbReference type="Pfam" id="PF06241"/>
    </source>
</evidence>
<evidence type="ECO:0000256" key="7">
    <source>
        <dbReference type="SAM" id="Phobius"/>
    </source>
</evidence>
<organism evidence="9 10">
    <name type="scientific">Rhizocola hellebori</name>
    <dbReference type="NCBI Taxonomy" id="1392758"/>
    <lineage>
        <taxon>Bacteria</taxon>
        <taxon>Bacillati</taxon>
        <taxon>Actinomycetota</taxon>
        <taxon>Actinomycetes</taxon>
        <taxon>Micromonosporales</taxon>
        <taxon>Micromonosporaceae</taxon>
        <taxon>Rhizocola</taxon>
    </lineage>
</organism>
<dbReference type="Pfam" id="PF06241">
    <property type="entry name" value="Castor_Poll_mid"/>
    <property type="match status" value="1"/>
</dbReference>
<dbReference type="GO" id="GO:0006811">
    <property type="term" value="P:monoatomic ion transport"/>
    <property type="evidence" value="ECO:0007669"/>
    <property type="project" value="UniProtKB-KW"/>
</dbReference>
<keyword evidence="6 7" id="KW-0472">Membrane</keyword>
<evidence type="ECO:0000256" key="6">
    <source>
        <dbReference type="ARBA" id="ARBA00023136"/>
    </source>
</evidence>
<keyword evidence="5" id="KW-0406">Ion transport</keyword>
<name>A0A8J3Q7I0_9ACTN</name>
<evidence type="ECO:0000256" key="4">
    <source>
        <dbReference type="ARBA" id="ARBA00022989"/>
    </source>
</evidence>
<keyword evidence="2" id="KW-0813">Transport</keyword>
<reference evidence="9" key="1">
    <citation type="submission" date="2021-01" db="EMBL/GenBank/DDBJ databases">
        <title>Whole genome shotgun sequence of Rhizocola hellebori NBRC 109834.</title>
        <authorList>
            <person name="Komaki H."/>
            <person name="Tamura T."/>
        </authorList>
    </citation>
    <scope>NUCLEOTIDE SEQUENCE</scope>
    <source>
        <strain evidence="9">NBRC 109834</strain>
    </source>
</reference>
<dbReference type="GO" id="GO:0012505">
    <property type="term" value="C:endomembrane system"/>
    <property type="evidence" value="ECO:0007669"/>
    <property type="project" value="UniProtKB-SubCell"/>
</dbReference>
<dbReference type="PANTHER" id="PTHR31563">
    <property type="entry name" value="ION CHANNEL POLLUX-RELATED"/>
    <property type="match status" value="1"/>
</dbReference>
<keyword evidence="4 7" id="KW-1133">Transmembrane helix</keyword>
<sequence length="624" mass="67424">MFKSGVRERLRYWFDNTMSRGTPALIAWLALASLLLVVAVSAVVLLFDTDPDHRDPSAVVWISLLRTLDPGTMGGDTGNAIFLAMMLVVTIGGIFIVSSLVGILASGLNTKLAELRKGRSQVVEHGHTVILGWSEQIFTIIGELELASEGERVCVAILADRDKVEMEDEIRARLPRRSRVRVVCRTGSPTRPADLDIVRPDQAAVIVIPSRQDEDPDVRLIKTLLSLSHRPWPDGRPPVVAVVTDSTNMPAATLAGGPAAKLIDAQDLAARLVVQSRRQPGLSLVYNELLTFAGDEIYMRSEPSLSGRPFAAALFAYDTAAVIGLKHPDGQVVLNPPSDTVIVDGDEIILLAQSPSMVRLAAEPASIVADAIAAPERAAPVVERTLMLGWNERGPTILTLLDRYLPAGSALTIASYGRPPGEMPAAANLRITTTSCDPTRRPALQALDLQQFQYVIVLAEDHVGVAHADSRTLVTLLHLRDLKDKQAGSYAMVSELIDDENRQLAQVTNADDFVVGSKLISLLLTQLSKNQYLQEVFAELFDAQGSDMYVEPAGNYLIAGAKANFATVIEAARRRGETAVGYRVQSHAKKPPAYGIVLNPDKTEPLSLHPGDQVVVLAKTAEPA</sequence>
<evidence type="ECO:0000313" key="9">
    <source>
        <dbReference type="EMBL" id="GIH05250.1"/>
    </source>
</evidence>
<dbReference type="EMBL" id="BONY01000017">
    <property type="protein sequence ID" value="GIH05250.1"/>
    <property type="molecule type" value="Genomic_DNA"/>
</dbReference>
<dbReference type="InterPro" id="IPR010420">
    <property type="entry name" value="CASTOR/POLLUX/SYM8_dom"/>
</dbReference>
<dbReference type="PANTHER" id="PTHR31563:SF10">
    <property type="entry name" value="ION CHANNEL POLLUX-RELATED"/>
    <property type="match status" value="1"/>
</dbReference>
<dbReference type="InterPro" id="IPR044849">
    <property type="entry name" value="CASTOR/POLLUX/SYM8-like"/>
</dbReference>
<evidence type="ECO:0000256" key="1">
    <source>
        <dbReference type="ARBA" id="ARBA00004127"/>
    </source>
</evidence>
<evidence type="ECO:0000256" key="5">
    <source>
        <dbReference type="ARBA" id="ARBA00023065"/>
    </source>
</evidence>